<dbReference type="GO" id="GO:0009055">
    <property type="term" value="F:electron transfer activity"/>
    <property type="evidence" value="ECO:0007669"/>
    <property type="project" value="TreeGrafter"/>
</dbReference>
<dbReference type="GO" id="GO:0003955">
    <property type="term" value="F:NAD(P)H dehydrogenase (quinone) activity"/>
    <property type="evidence" value="ECO:0007669"/>
    <property type="project" value="TreeGrafter"/>
</dbReference>
<evidence type="ECO:0000313" key="3">
    <source>
        <dbReference type="EMBL" id="AQS53875.1"/>
    </source>
</evidence>
<evidence type="ECO:0000259" key="2">
    <source>
        <dbReference type="Pfam" id="PF02525"/>
    </source>
</evidence>
<keyword evidence="1 3" id="KW-0560">Oxidoreductase</keyword>
<feature type="domain" description="Flavodoxin-like fold" evidence="2">
    <location>
        <begin position="1"/>
        <end position="160"/>
    </location>
</feature>
<dbReference type="Proteomes" id="UP000188993">
    <property type="component" value="Chromosome"/>
</dbReference>
<dbReference type="InterPro" id="IPR046980">
    <property type="entry name" value="KefG/KefF"/>
</dbReference>
<dbReference type="SUPFAM" id="SSF52218">
    <property type="entry name" value="Flavoproteins"/>
    <property type="match status" value="1"/>
</dbReference>
<keyword evidence="4" id="KW-1185">Reference proteome</keyword>
<dbReference type="InterPro" id="IPR003680">
    <property type="entry name" value="Flavodoxin_fold"/>
</dbReference>
<dbReference type="KEGG" id="jda:BW727_101508"/>
<dbReference type="EMBL" id="CP019728">
    <property type="protein sequence ID" value="AQS53875.1"/>
    <property type="molecule type" value="Genomic_DNA"/>
</dbReference>
<dbReference type="OrthoDB" id="9798454at2"/>
<dbReference type="STRING" id="708126.BW727_101508"/>
<accession>A0A1S6IQP9</accession>
<dbReference type="AlphaFoldDB" id="A0A1S6IQP9"/>
<sequence>MKTLIIISHPELTESHTQQFLKESLPEENVTWHHLEAIYPDEIINVENEQALLREHDRIIFQFPFYWYSSPSLFKKWQDLVLIEGFAHGKKGQFLKNKECQLVVTTGVNINAYQPGASEQFTIPELLRPFQATIQKCHMTYLPPLVIARFDYMSETEKKALLIDYRQVVTNVKLPSLKEKEEWFKQELNGLGKEGFSTENQHLVDLLIAQMEENREQLDDLNWTLEEMKE</sequence>
<evidence type="ECO:0000313" key="4">
    <source>
        <dbReference type="Proteomes" id="UP000188993"/>
    </source>
</evidence>
<dbReference type="PANTHER" id="PTHR47307">
    <property type="entry name" value="GLUTATHIONE-REGULATED POTASSIUM-EFFLUX SYSTEM ANCILLARY PROTEIN KEFG"/>
    <property type="match status" value="1"/>
</dbReference>
<gene>
    <name evidence="3" type="primary">ywrO</name>
    <name evidence="3" type="ORF">BW727_101508</name>
</gene>
<dbReference type="GO" id="GO:0010181">
    <property type="term" value="F:FMN binding"/>
    <property type="evidence" value="ECO:0007669"/>
    <property type="project" value="TreeGrafter"/>
</dbReference>
<dbReference type="RefSeq" id="WP_062470929.1">
    <property type="nucleotide sequence ID" value="NZ_BBYN01000023.1"/>
</dbReference>
<dbReference type="InterPro" id="IPR029039">
    <property type="entry name" value="Flavoprotein-like_sf"/>
</dbReference>
<protein>
    <submittedName>
        <fullName evidence="3">General stress protein 14</fullName>
        <ecNumber evidence="3">1.6.99.-</ecNumber>
    </submittedName>
</protein>
<dbReference type="Gene3D" id="3.40.50.360">
    <property type="match status" value="1"/>
</dbReference>
<dbReference type="Pfam" id="PF02525">
    <property type="entry name" value="Flavodoxin_2"/>
    <property type="match status" value="1"/>
</dbReference>
<proteinExistence type="predicted"/>
<name>A0A1S6IQP9_9LACT</name>
<organism evidence="3 4">
    <name type="scientific">Jeotgalibaca dankookensis</name>
    <dbReference type="NCBI Taxonomy" id="708126"/>
    <lineage>
        <taxon>Bacteria</taxon>
        <taxon>Bacillati</taxon>
        <taxon>Bacillota</taxon>
        <taxon>Bacilli</taxon>
        <taxon>Lactobacillales</taxon>
        <taxon>Carnobacteriaceae</taxon>
        <taxon>Jeotgalibaca</taxon>
    </lineage>
</organism>
<dbReference type="EC" id="1.6.99.-" evidence="3"/>
<reference evidence="3 4" key="1">
    <citation type="journal article" date="2014" name="Int. J. Syst. Evol. Microbiol.">
        <title>Jeotgalibaca dankookensis gen. nov., sp. nov., a member of the family Carnobacteriaceae, isolated from seujeot (Korean traditional food).</title>
        <authorList>
            <person name="Lee D.G."/>
            <person name="Trujillo M.E."/>
            <person name="Kang H."/>
            <person name="Ahn T.Y."/>
        </authorList>
    </citation>
    <scope>NUCLEOTIDE SEQUENCE [LARGE SCALE GENOMIC DNA]</scope>
    <source>
        <strain evidence="3 4">EX-07</strain>
    </source>
</reference>
<evidence type="ECO:0000256" key="1">
    <source>
        <dbReference type="ARBA" id="ARBA00023002"/>
    </source>
</evidence>
<dbReference type="PANTHER" id="PTHR47307:SF1">
    <property type="entry name" value="GLUTATHIONE-REGULATED POTASSIUM-EFFLUX SYSTEM ANCILLARY PROTEIN KEFG"/>
    <property type="match status" value="1"/>
</dbReference>